<keyword evidence="2" id="KW-1185">Reference proteome</keyword>
<organism evidence="1 2">
    <name type="scientific">Coleophoma cylindrospora</name>
    <dbReference type="NCBI Taxonomy" id="1849047"/>
    <lineage>
        <taxon>Eukaryota</taxon>
        <taxon>Fungi</taxon>
        <taxon>Dikarya</taxon>
        <taxon>Ascomycota</taxon>
        <taxon>Pezizomycotina</taxon>
        <taxon>Leotiomycetes</taxon>
        <taxon>Helotiales</taxon>
        <taxon>Dermateaceae</taxon>
        <taxon>Coleophoma</taxon>
    </lineage>
</organism>
<comment type="caution">
    <text evidence="1">The sequence shown here is derived from an EMBL/GenBank/DDBJ whole genome shotgun (WGS) entry which is preliminary data.</text>
</comment>
<protein>
    <submittedName>
        <fullName evidence="1">Uncharacterized protein</fullName>
    </submittedName>
</protein>
<accession>A0A3D8SE19</accession>
<reference evidence="1 2" key="1">
    <citation type="journal article" date="2018" name="IMA Fungus">
        <title>IMA Genome-F 9: Draft genome sequence of Annulohypoxylon stygium, Aspergillus mulundensis, Berkeleyomyces basicola (syn. Thielaviopsis basicola), Ceratocystis smalleyi, two Cercospora beticola strains, Coleophoma cylindrospora, Fusarium fracticaudum, Phialophora cf. hyalina, and Morchella septimelata.</title>
        <authorList>
            <person name="Wingfield B.D."/>
            <person name="Bills G.F."/>
            <person name="Dong Y."/>
            <person name="Huang W."/>
            <person name="Nel W.J."/>
            <person name="Swalarsk-Parry B.S."/>
            <person name="Vaghefi N."/>
            <person name="Wilken P.M."/>
            <person name="An Z."/>
            <person name="de Beer Z.W."/>
            <person name="De Vos L."/>
            <person name="Chen L."/>
            <person name="Duong T.A."/>
            <person name="Gao Y."/>
            <person name="Hammerbacher A."/>
            <person name="Kikkert J.R."/>
            <person name="Li Y."/>
            <person name="Li H."/>
            <person name="Li K."/>
            <person name="Li Q."/>
            <person name="Liu X."/>
            <person name="Ma X."/>
            <person name="Naidoo K."/>
            <person name="Pethybridge S.J."/>
            <person name="Sun J."/>
            <person name="Steenkamp E.T."/>
            <person name="van der Nest M.A."/>
            <person name="van Wyk S."/>
            <person name="Wingfield M.J."/>
            <person name="Xiong C."/>
            <person name="Yue Q."/>
            <person name="Zhang X."/>
        </authorList>
    </citation>
    <scope>NUCLEOTIDE SEQUENCE [LARGE SCALE GENOMIC DNA]</scope>
    <source>
        <strain evidence="1 2">BP6252</strain>
    </source>
</reference>
<evidence type="ECO:0000313" key="1">
    <source>
        <dbReference type="EMBL" id="RDW84586.1"/>
    </source>
</evidence>
<proteinExistence type="predicted"/>
<dbReference type="Proteomes" id="UP000256645">
    <property type="component" value="Unassembled WGS sequence"/>
</dbReference>
<gene>
    <name evidence="1" type="ORF">BP6252_02176</name>
</gene>
<dbReference type="EMBL" id="PDLM01000002">
    <property type="protein sequence ID" value="RDW84586.1"/>
    <property type="molecule type" value="Genomic_DNA"/>
</dbReference>
<sequence>MVEPGEIEQLFPELGTEGATAGMDGAVAEVGTKVRTPAAEGYALPREQGELESEVRRLWAAQQ</sequence>
<dbReference type="AlphaFoldDB" id="A0A3D8SE19"/>
<evidence type="ECO:0000313" key="2">
    <source>
        <dbReference type="Proteomes" id="UP000256645"/>
    </source>
</evidence>
<name>A0A3D8SE19_9HELO</name>